<dbReference type="STRING" id="1121322.SAMN02745136_02056"/>
<evidence type="ECO:0000313" key="2">
    <source>
        <dbReference type="Proteomes" id="UP000184386"/>
    </source>
</evidence>
<protein>
    <submittedName>
        <fullName evidence="1">Uncharacterized protein</fullName>
    </submittedName>
</protein>
<reference evidence="1 2" key="1">
    <citation type="submission" date="2016-11" db="EMBL/GenBank/DDBJ databases">
        <authorList>
            <person name="Jaros S."/>
            <person name="Januszkiewicz K."/>
            <person name="Wedrychowicz H."/>
        </authorList>
    </citation>
    <scope>NUCLEOTIDE SEQUENCE [LARGE SCALE GENOMIC DNA]</scope>
    <source>
        <strain evidence="1 2">DSM 15929</strain>
    </source>
</reference>
<sequence length="67" mass="7362">MEASDEFGLHLKIFLFRVLNSTKPAAVVPGSRKDTKLAEIRSNNGILSARNNCCQLSVIKNPSMENS</sequence>
<dbReference type="EMBL" id="FRAC01000010">
    <property type="protein sequence ID" value="SHK24315.1"/>
    <property type="molecule type" value="Genomic_DNA"/>
</dbReference>
<keyword evidence="2" id="KW-1185">Reference proteome</keyword>
<name>A0A1M6QVT8_9FIRM</name>
<gene>
    <name evidence="1" type="ORF">SAMN02745136_02056</name>
</gene>
<dbReference type="Proteomes" id="UP000184386">
    <property type="component" value="Unassembled WGS sequence"/>
</dbReference>
<organism evidence="1 2">
    <name type="scientific">Anaerocolumna jejuensis DSM 15929</name>
    <dbReference type="NCBI Taxonomy" id="1121322"/>
    <lineage>
        <taxon>Bacteria</taxon>
        <taxon>Bacillati</taxon>
        <taxon>Bacillota</taxon>
        <taxon>Clostridia</taxon>
        <taxon>Lachnospirales</taxon>
        <taxon>Lachnospiraceae</taxon>
        <taxon>Anaerocolumna</taxon>
    </lineage>
</organism>
<accession>A0A1M6QVT8</accession>
<proteinExistence type="predicted"/>
<evidence type="ECO:0000313" key="1">
    <source>
        <dbReference type="EMBL" id="SHK24315.1"/>
    </source>
</evidence>
<dbReference type="AlphaFoldDB" id="A0A1M6QVT8"/>